<dbReference type="Proteomes" id="UP000654075">
    <property type="component" value="Unassembled WGS sequence"/>
</dbReference>
<sequence length="252" mass="26880">MSEPMDTSVAAAAAGTVPAASTAPAAMVPAAAGLAVAPLTDSLFRGHDPFAEFSPDPFSAGGAHRAFGSGFGRIRQRLENLSEELLGVRPTFPHRVTLPDAAQYSVQTATMSSFVDENGQMRTEQFASSDVGHREHDIRETHQAYSNSATGVNKCSLEQHLGPRAVKTAKKRDKDAKEDTSEMFLGMEHTPESKDSFNKDFEAKAQHLPEHQTFSGDFPGFSGLPGGLRMPPLPGAGSWRQQRALETGKGGG</sequence>
<proteinExistence type="predicted"/>
<dbReference type="EMBL" id="CAJNNV010030085">
    <property type="protein sequence ID" value="CAE8631295.1"/>
    <property type="molecule type" value="Genomic_DNA"/>
</dbReference>
<dbReference type="AlphaFoldDB" id="A0A813H0V0"/>
<feature type="region of interest" description="Disordered" evidence="1">
    <location>
        <begin position="204"/>
        <end position="252"/>
    </location>
</feature>
<name>A0A813H0V0_POLGL</name>
<accession>A0A813H0V0</accession>
<comment type="caution">
    <text evidence="2">The sequence shown here is derived from an EMBL/GenBank/DDBJ whole genome shotgun (WGS) entry which is preliminary data.</text>
</comment>
<dbReference type="OrthoDB" id="10658128at2759"/>
<gene>
    <name evidence="2" type="ORF">PGLA1383_LOCUS47414</name>
</gene>
<reference evidence="2" key="1">
    <citation type="submission" date="2021-02" db="EMBL/GenBank/DDBJ databases">
        <authorList>
            <person name="Dougan E. K."/>
            <person name="Rhodes N."/>
            <person name="Thang M."/>
            <person name="Chan C."/>
        </authorList>
    </citation>
    <scope>NUCLEOTIDE SEQUENCE</scope>
</reference>
<evidence type="ECO:0000313" key="3">
    <source>
        <dbReference type="Proteomes" id="UP000654075"/>
    </source>
</evidence>
<protein>
    <submittedName>
        <fullName evidence="2">Uncharacterized protein</fullName>
    </submittedName>
</protein>
<evidence type="ECO:0000313" key="2">
    <source>
        <dbReference type="EMBL" id="CAE8631295.1"/>
    </source>
</evidence>
<evidence type="ECO:0000256" key="1">
    <source>
        <dbReference type="SAM" id="MobiDB-lite"/>
    </source>
</evidence>
<keyword evidence="3" id="KW-1185">Reference proteome</keyword>
<organism evidence="2 3">
    <name type="scientific">Polarella glacialis</name>
    <name type="common">Dinoflagellate</name>
    <dbReference type="NCBI Taxonomy" id="89957"/>
    <lineage>
        <taxon>Eukaryota</taxon>
        <taxon>Sar</taxon>
        <taxon>Alveolata</taxon>
        <taxon>Dinophyceae</taxon>
        <taxon>Suessiales</taxon>
        <taxon>Suessiaceae</taxon>
        <taxon>Polarella</taxon>
    </lineage>
</organism>